<comment type="caution">
    <text evidence="1">The sequence shown here is derived from an EMBL/GenBank/DDBJ whole genome shotgun (WGS) entry which is preliminary data.</text>
</comment>
<dbReference type="Proteomes" id="UP000675379">
    <property type="component" value="Unassembled WGS sequence"/>
</dbReference>
<organism evidence="1 2">
    <name type="scientific">Proteiniclasticum sediminis</name>
    <dbReference type="NCBI Taxonomy" id="2804028"/>
    <lineage>
        <taxon>Bacteria</taxon>
        <taxon>Bacillati</taxon>
        <taxon>Bacillota</taxon>
        <taxon>Clostridia</taxon>
        <taxon>Eubacteriales</taxon>
        <taxon>Clostridiaceae</taxon>
        <taxon>Proteiniclasticum</taxon>
    </lineage>
</organism>
<dbReference type="RefSeq" id="WP_211802106.1">
    <property type="nucleotide sequence ID" value="NZ_JAGSCS010000014.1"/>
</dbReference>
<evidence type="ECO:0000313" key="1">
    <source>
        <dbReference type="EMBL" id="MBR0576724.1"/>
    </source>
</evidence>
<keyword evidence="2" id="KW-1185">Reference proteome</keyword>
<reference evidence="1" key="1">
    <citation type="submission" date="2021-04" db="EMBL/GenBank/DDBJ databases">
        <title>Proteiniclasticum sedimins sp. nov., an obligate anaerobic bacterium isolated from anaerobic sludge.</title>
        <authorList>
            <person name="Liu J."/>
        </authorList>
    </citation>
    <scope>NUCLEOTIDE SEQUENCE</scope>
    <source>
        <strain evidence="1">BAD-10</strain>
    </source>
</reference>
<accession>A0A941CSD6</accession>
<sequence>MNKRREIQNVKHDVVQASLERLIQEHDEFFNFVNLNEGWYRWVSGKYTVTNIDSMGETLIENVTQYCKDLNVGTDGHRCTERILVLDYKGVLFLLRKLDGKEDFSAISIIDNPGNFRMIFWDKLQQYLEKKLERLKAEAELTREKTYLHE</sequence>
<proteinExistence type="predicted"/>
<dbReference type="AlphaFoldDB" id="A0A941CSD6"/>
<name>A0A941CSD6_9CLOT</name>
<protein>
    <submittedName>
        <fullName evidence="1">Uncharacterized protein</fullName>
    </submittedName>
</protein>
<evidence type="ECO:0000313" key="2">
    <source>
        <dbReference type="Proteomes" id="UP000675379"/>
    </source>
</evidence>
<dbReference type="EMBL" id="JAGSCS010000014">
    <property type="protein sequence ID" value="MBR0576724.1"/>
    <property type="molecule type" value="Genomic_DNA"/>
</dbReference>
<gene>
    <name evidence="1" type="ORF">KCG48_10310</name>
</gene>